<organism evidence="2 3">
    <name type="scientific">Gymnopus androsaceus JB14</name>
    <dbReference type="NCBI Taxonomy" id="1447944"/>
    <lineage>
        <taxon>Eukaryota</taxon>
        <taxon>Fungi</taxon>
        <taxon>Dikarya</taxon>
        <taxon>Basidiomycota</taxon>
        <taxon>Agaricomycotina</taxon>
        <taxon>Agaricomycetes</taxon>
        <taxon>Agaricomycetidae</taxon>
        <taxon>Agaricales</taxon>
        <taxon>Marasmiineae</taxon>
        <taxon>Omphalotaceae</taxon>
        <taxon>Gymnopus</taxon>
    </lineage>
</organism>
<accession>A0A6A4HSJ4</accession>
<evidence type="ECO:0000256" key="1">
    <source>
        <dbReference type="SAM" id="MobiDB-lite"/>
    </source>
</evidence>
<dbReference type="Proteomes" id="UP000799118">
    <property type="component" value="Unassembled WGS sequence"/>
</dbReference>
<dbReference type="AlphaFoldDB" id="A0A6A4HSJ4"/>
<dbReference type="EMBL" id="ML769450">
    <property type="protein sequence ID" value="KAE9401096.1"/>
    <property type="molecule type" value="Genomic_DNA"/>
</dbReference>
<gene>
    <name evidence="2" type="ORF">BT96DRAFT_974975</name>
</gene>
<proteinExistence type="predicted"/>
<evidence type="ECO:0000313" key="2">
    <source>
        <dbReference type="EMBL" id="KAE9401096.1"/>
    </source>
</evidence>
<feature type="region of interest" description="Disordered" evidence="1">
    <location>
        <begin position="57"/>
        <end position="76"/>
    </location>
</feature>
<reference evidence="2" key="1">
    <citation type="journal article" date="2019" name="Environ. Microbiol.">
        <title>Fungal ecological strategies reflected in gene transcription - a case study of two litter decomposers.</title>
        <authorList>
            <person name="Barbi F."/>
            <person name="Kohler A."/>
            <person name="Barry K."/>
            <person name="Baskaran P."/>
            <person name="Daum C."/>
            <person name="Fauchery L."/>
            <person name="Ihrmark K."/>
            <person name="Kuo A."/>
            <person name="LaButti K."/>
            <person name="Lipzen A."/>
            <person name="Morin E."/>
            <person name="Grigoriev I.V."/>
            <person name="Henrissat B."/>
            <person name="Lindahl B."/>
            <person name="Martin F."/>
        </authorList>
    </citation>
    <scope>NUCLEOTIDE SEQUENCE</scope>
    <source>
        <strain evidence="2">JB14</strain>
    </source>
</reference>
<keyword evidence="3" id="KW-1185">Reference proteome</keyword>
<name>A0A6A4HSJ4_9AGAR</name>
<protein>
    <submittedName>
        <fullName evidence="2">Uncharacterized protein</fullName>
    </submittedName>
</protein>
<sequence>MSFRLQRKDFKAIGVKHVLYGNECYSSYSQQKHTLGSWSPQKLFGPGLYLSSKTEAYSRSKNGTVPEASGLEYDTSNDYDSPPIQVKKNRLGTYILNKFWAQKVKNPKSVKIFSQAGSMRGKVWYISPQSLKLLGPLGSKQVGSAPAMSPLWENAGGID</sequence>
<evidence type="ECO:0000313" key="3">
    <source>
        <dbReference type="Proteomes" id="UP000799118"/>
    </source>
</evidence>